<feature type="binding site" evidence="3">
    <location>
        <begin position="457"/>
        <end position="464"/>
    </location>
    <ligand>
        <name>ATP</name>
        <dbReference type="ChEBI" id="CHEBI:30616"/>
    </ligand>
</feature>
<keyword evidence="1 3" id="KW-0547">Nucleotide-binding</keyword>
<evidence type="ECO:0000259" key="4">
    <source>
        <dbReference type="PROSITE" id="PS50901"/>
    </source>
</evidence>
<evidence type="ECO:0000313" key="5">
    <source>
        <dbReference type="EMBL" id="CAC5340981.1"/>
    </source>
</evidence>
<dbReference type="InterPro" id="IPR050206">
    <property type="entry name" value="FtsK/SpoIIIE/SftA"/>
</dbReference>
<dbReference type="InterPro" id="IPR027417">
    <property type="entry name" value="P-loop_NTPase"/>
</dbReference>
<accession>A0A6J7ZHB6</accession>
<evidence type="ECO:0000313" key="6">
    <source>
        <dbReference type="Proteomes" id="UP000196521"/>
    </source>
</evidence>
<evidence type="ECO:0000256" key="1">
    <source>
        <dbReference type="ARBA" id="ARBA00022741"/>
    </source>
</evidence>
<feature type="domain" description="FtsK" evidence="4">
    <location>
        <begin position="440"/>
        <end position="627"/>
    </location>
</feature>
<dbReference type="Gene3D" id="3.40.50.300">
    <property type="entry name" value="P-loop containing nucleotide triphosphate hydrolases"/>
    <property type="match status" value="1"/>
</dbReference>
<protein>
    <recommendedName>
        <fullName evidence="4">FtsK domain-containing protein</fullName>
    </recommendedName>
</protein>
<dbReference type="EMBL" id="CZCZ02000007">
    <property type="protein sequence ID" value="CAC5340981.1"/>
    <property type="molecule type" value="Genomic_DNA"/>
</dbReference>
<dbReference type="PANTHER" id="PTHR22683">
    <property type="entry name" value="SPORULATION PROTEIN RELATED"/>
    <property type="match status" value="1"/>
</dbReference>
<dbReference type="InterPro" id="IPR002543">
    <property type="entry name" value="FtsK_dom"/>
</dbReference>
<reference evidence="5" key="1">
    <citation type="submission" date="2020-05" db="EMBL/GenBank/DDBJ databases">
        <authorList>
            <consortium name="Genoscope - CEA"/>
            <person name="William W."/>
        </authorList>
    </citation>
    <scope>NUCLEOTIDE SEQUENCE [LARGE SCALE GENOMIC DNA]</scope>
    <source>
        <strain evidence="5">PCC 7821</strain>
    </source>
</reference>
<gene>
    <name evidence="5" type="ORF">PLAN_120197</name>
</gene>
<dbReference type="Proteomes" id="UP000196521">
    <property type="component" value="Unassembled WGS sequence"/>
</dbReference>
<dbReference type="PANTHER" id="PTHR22683:SF41">
    <property type="entry name" value="DNA TRANSLOCASE FTSK"/>
    <property type="match status" value="1"/>
</dbReference>
<dbReference type="GO" id="GO:0005524">
    <property type="term" value="F:ATP binding"/>
    <property type="evidence" value="ECO:0007669"/>
    <property type="project" value="UniProtKB-UniRule"/>
</dbReference>
<dbReference type="PROSITE" id="PS50901">
    <property type="entry name" value="FTSK"/>
    <property type="match status" value="1"/>
</dbReference>
<organism evidence="5 6">
    <name type="scientific">Planktothrix rubescens CCAP 1459/22</name>
    <dbReference type="NCBI Taxonomy" id="329571"/>
    <lineage>
        <taxon>Bacteria</taxon>
        <taxon>Bacillati</taxon>
        <taxon>Cyanobacteriota</taxon>
        <taxon>Cyanophyceae</taxon>
        <taxon>Oscillatoriophycideae</taxon>
        <taxon>Oscillatoriales</taxon>
        <taxon>Microcoleaceae</taxon>
        <taxon>Planktothrix</taxon>
    </lineage>
</organism>
<comment type="caution">
    <text evidence="5">The sequence shown here is derived from an EMBL/GenBank/DDBJ whole genome shotgun (WGS) entry which is preliminary data.</text>
</comment>
<dbReference type="RefSeq" id="WP_026797395.1">
    <property type="nucleotide sequence ID" value="NZ_LR812491.1"/>
</dbReference>
<sequence length="684" mass="77560">MFDRNFPICYQLYPQPSHQKDSQTELRKNLLQTQQQLISSISRLGINLTISLRYIYDPNQSPKLKTYLLINHPHNTQTEEHSEQILSLLTKGKLSQFFTLTPQPNLNIFQNLDWVQMIGEILKYEEFIAPQNYYLPHIFESNQTNDMSAVCDVIHRLDSKLILEITLQTYHNPNQKLLWVNAINQMLAQLEKVNANTNGIKDNILSVTSALYQKYQQSYPNSDLFQYSIKALAENRADAFPVLNALIDEAIKETPHGKRCRIIQISKDKPGFYESLEATKNVDISSNIEWEGWDKNDSQLLIKNAIQPQKKGLAKFGGDSGSLPEKPLFNHQNQPPLIGGINSEQNQNLPQLYDTVSDGSALAKFSSSPPPSRIVDLKPLHRLVTAQEISGFFRIGIPKETSIENMTEKSLPVANAEDLFNHHRNLIDADTYIVGIDDQGNPIISSWAEIAHRLVAGVPGAGKSNFLNWVIFQFIYANPTGKIYIADFAGVDFNFLVKYLKDNVEIVTTIEECQLFVEKLHTDEYQRRIELLKQYEVLNIQQLKEQGVDIQRTLWIIDEAAAIARASDKMQRIIENRLIQYANQGRKCGFHVVFCTQRPTNAIISNQVLDSCEEKIVFRVTEEASGLILENSLAGTIPKKAVGRAVLKGSEGDNIFVNTPYIGIPVGKTVSLQDTLWRHLVPES</sequence>
<evidence type="ECO:0000256" key="3">
    <source>
        <dbReference type="PROSITE-ProRule" id="PRU00289"/>
    </source>
</evidence>
<dbReference type="GO" id="GO:0003677">
    <property type="term" value="F:DNA binding"/>
    <property type="evidence" value="ECO:0007669"/>
    <property type="project" value="InterPro"/>
</dbReference>
<dbReference type="Pfam" id="PF01580">
    <property type="entry name" value="FtsK_SpoIIIE"/>
    <property type="match status" value="1"/>
</dbReference>
<keyword evidence="2 3" id="KW-0067">ATP-binding</keyword>
<keyword evidence="6" id="KW-1185">Reference proteome</keyword>
<dbReference type="AlphaFoldDB" id="A0A6J7ZHB6"/>
<dbReference type="SUPFAM" id="SSF52540">
    <property type="entry name" value="P-loop containing nucleoside triphosphate hydrolases"/>
    <property type="match status" value="1"/>
</dbReference>
<evidence type="ECO:0000256" key="2">
    <source>
        <dbReference type="ARBA" id="ARBA00022840"/>
    </source>
</evidence>
<proteinExistence type="predicted"/>
<name>A0A6J7ZHB6_PLARU</name>